<feature type="transmembrane region" description="Helical" evidence="6">
    <location>
        <begin position="335"/>
        <end position="354"/>
    </location>
</feature>
<evidence type="ECO:0000313" key="9">
    <source>
        <dbReference type="Proteomes" id="UP001434337"/>
    </source>
</evidence>
<name>A0ABZ3C4U5_9ACTN</name>
<keyword evidence="3 6" id="KW-0812">Transmembrane</keyword>
<evidence type="ECO:0000256" key="6">
    <source>
        <dbReference type="SAM" id="Phobius"/>
    </source>
</evidence>
<feature type="transmembrane region" description="Helical" evidence="6">
    <location>
        <begin position="246"/>
        <end position="271"/>
    </location>
</feature>
<evidence type="ECO:0000313" key="8">
    <source>
        <dbReference type="EMBL" id="WZW97286.1"/>
    </source>
</evidence>
<evidence type="ECO:0000256" key="1">
    <source>
        <dbReference type="ARBA" id="ARBA00004651"/>
    </source>
</evidence>
<evidence type="ECO:0000256" key="4">
    <source>
        <dbReference type="ARBA" id="ARBA00022989"/>
    </source>
</evidence>
<evidence type="ECO:0000259" key="7">
    <source>
        <dbReference type="PROSITE" id="PS50850"/>
    </source>
</evidence>
<feature type="transmembrane region" description="Helical" evidence="6">
    <location>
        <begin position="308"/>
        <end position="329"/>
    </location>
</feature>
<keyword evidence="4 6" id="KW-1133">Transmembrane helix</keyword>
<feature type="transmembrane region" description="Helical" evidence="6">
    <location>
        <begin position="110"/>
        <end position="133"/>
    </location>
</feature>
<dbReference type="InterPro" id="IPR036259">
    <property type="entry name" value="MFS_trans_sf"/>
</dbReference>
<gene>
    <name evidence="8" type="ORF">PCC79_10185</name>
</gene>
<feature type="domain" description="Major facilitator superfamily (MFS) profile" evidence="7">
    <location>
        <begin position="246"/>
        <end position="427"/>
    </location>
</feature>
<organism evidence="8 9">
    <name type="scientific">Propioniciclava soli</name>
    <dbReference type="NCBI Taxonomy" id="2775081"/>
    <lineage>
        <taxon>Bacteria</taxon>
        <taxon>Bacillati</taxon>
        <taxon>Actinomycetota</taxon>
        <taxon>Actinomycetes</taxon>
        <taxon>Propionibacteriales</taxon>
        <taxon>Propionibacteriaceae</taxon>
        <taxon>Propioniciclava</taxon>
    </lineage>
</organism>
<feature type="transmembrane region" description="Helical" evidence="6">
    <location>
        <begin position="283"/>
        <end position="301"/>
    </location>
</feature>
<accession>A0ABZ3C4U5</accession>
<comment type="subcellular location">
    <subcellularLocation>
        <location evidence="1">Cell membrane</location>
        <topology evidence="1">Multi-pass membrane protein</topology>
    </subcellularLocation>
</comment>
<dbReference type="SUPFAM" id="SSF103473">
    <property type="entry name" value="MFS general substrate transporter"/>
    <property type="match status" value="1"/>
</dbReference>
<feature type="transmembrane region" description="Helical" evidence="6">
    <location>
        <begin position="69"/>
        <end position="90"/>
    </location>
</feature>
<evidence type="ECO:0000256" key="3">
    <source>
        <dbReference type="ARBA" id="ARBA00022692"/>
    </source>
</evidence>
<dbReference type="RefSeq" id="WP_342371755.1">
    <property type="nucleotide sequence ID" value="NZ_CP115965.1"/>
</dbReference>
<proteinExistence type="predicted"/>
<keyword evidence="5 6" id="KW-0472">Membrane</keyword>
<keyword evidence="2" id="KW-1003">Cell membrane</keyword>
<dbReference type="InterPro" id="IPR011701">
    <property type="entry name" value="MFS"/>
</dbReference>
<dbReference type="PANTHER" id="PTHR23513">
    <property type="entry name" value="INTEGRAL MEMBRANE EFFLUX PROTEIN-RELATED"/>
    <property type="match status" value="1"/>
</dbReference>
<evidence type="ECO:0000256" key="2">
    <source>
        <dbReference type="ARBA" id="ARBA00022475"/>
    </source>
</evidence>
<dbReference type="Proteomes" id="UP001434337">
    <property type="component" value="Chromosome"/>
</dbReference>
<feature type="transmembrane region" description="Helical" evidence="6">
    <location>
        <begin position="43"/>
        <end position="63"/>
    </location>
</feature>
<dbReference type="Gene3D" id="1.20.1250.20">
    <property type="entry name" value="MFS general substrate transporter like domains"/>
    <property type="match status" value="1"/>
</dbReference>
<keyword evidence="9" id="KW-1185">Reference proteome</keyword>
<sequence>MIPGSQSPAVPTWKRVDTLLTWELEFAPVALGRDFRWLWSGNAAGNLADGIAFVAIPLVATSLTTDPTLIAGLSLVYSAVRMLFVVPVGVIVDRVDRRLLMWVPNVLRGVVLLVLSIAFASGVGSLPLLYLAFALVGVLEISADNAAVSVLPDLVDDEDLDRANGRIASAQLVADEFVGPPFGGFLFSIAVAAPLAATGALYAAAGVLFLALPRRSNPPTPDAGAPQPSMWREAIEGGTWLQRQPLVLALALTGGLASIAYMMTFSILVLYATETLALDATGYGVILAVSSLGGLLASVVTASLRDKFGYCGVVVPALLLGSLTMVGLFFTSNAYAAAGLLAAYIFHVTAWNICAVSLRQRLVPAYLRGRQNSLFKLSGLIGLVVGAAIAGPIATVGGLHLPFGIAGVIFAGCVAYMAWALRVKPDL</sequence>
<feature type="transmembrane region" description="Helical" evidence="6">
    <location>
        <begin position="374"/>
        <end position="395"/>
    </location>
</feature>
<feature type="transmembrane region" description="Helical" evidence="6">
    <location>
        <begin position="401"/>
        <end position="421"/>
    </location>
</feature>
<protein>
    <submittedName>
        <fullName evidence="8">MFS transporter</fullName>
    </submittedName>
</protein>
<reference evidence="8 9" key="1">
    <citation type="journal article" date="2023" name="Environ Microbiome">
        <title>A coral-associated actinobacterium mitigates coral bleaching under heat stress.</title>
        <authorList>
            <person name="Li J."/>
            <person name="Zou Y."/>
            <person name="Li Q."/>
            <person name="Zhang J."/>
            <person name="Bourne D.G."/>
            <person name="Lyu Y."/>
            <person name="Liu C."/>
            <person name="Zhang S."/>
        </authorList>
    </citation>
    <scope>NUCLEOTIDE SEQUENCE [LARGE SCALE GENOMIC DNA]</scope>
    <source>
        <strain evidence="8 9">SCSIO 13291</strain>
    </source>
</reference>
<dbReference type="PROSITE" id="PS50850">
    <property type="entry name" value="MFS"/>
    <property type="match status" value="1"/>
</dbReference>
<dbReference type="PANTHER" id="PTHR23513:SF6">
    <property type="entry name" value="MAJOR FACILITATOR SUPERFAMILY ASSOCIATED DOMAIN-CONTAINING PROTEIN"/>
    <property type="match status" value="1"/>
</dbReference>
<feature type="transmembrane region" description="Helical" evidence="6">
    <location>
        <begin position="185"/>
        <end position="212"/>
    </location>
</feature>
<dbReference type="EMBL" id="CP115965">
    <property type="protein sequence ID" value="WZW97286.1"/>
    <property type="molecule type" value="Genomic_DNA"/>
</dbReference>
<dbReference type="InterPro" id="IPR020846">
    <property type="entry name" value="MFS_dom"/>
</dbReference>
<dbReference type="Pfam" id="PF07690">
    <property type="entry name" value="MFS_1"/>
    <property type="match status" value="1"/>
</dbReference>
<evidence type="ECO:0000256" key="5">
    <source>
        <dbReference type="ARBA" id="ARBA00023136"/>
    </source>
</evidence>
<dbReference type="CDD" id="cd06173">
    <property type="entry name" value="MFS_MefA_like"/>
    <property type="match status" value="1"/>
</dbReference>